<accession>A0ACB5S3M7</accession>
<sequence>MHDDVESEPEFIIAGTPRTSDKGNILEAINLASVQYSKDYIDRDLVRTGISVIVISPGSGIYEVDYNMLKLTTDTLLGSGIGIDLTSQTSRLYIIGSFTGQASHLPVTTYLRT</sequence>
<comment type="caution">
    <text evidence="1">The sequence shown here is derived from an EMBL/GenBank/DDBJ whole genome shotgun (WGS) entry which is preliminary data.</text>
</comment>
<evidence type="ECO:0000313" key="2">
    <source>
        <dbReference type="Proteomes" id="UP001165186"/>
    </source>
</evidence>
<evidence type="ECO:0000313" key="1">
    <source>
        <dbReference type="EMBL" id="GME27281.1"/>
    </source>
</evidence>
<organism evidence="1 2">
    <name type="scientific">Neofusicoccum parvum</name>
    <dbReference type="NCBI Taxonomy" id="310453"/>
    <lineage>
        <taxon>Eukaryota</taxon>
        <taxon>Fungi</taxon>
        <taxon>Dikarya</taxon>
        <taxon>Ascomycota</taxon>
        <taxon>Pezizomycotina</taxon>
        <taxon>Dothideomycetes</taxon>
        <taxon>Dothideomycetes incertae sedis</taxon>
        <taxon>Botryosphaeriales</taxon>
        <taxon>Botryosphaeriaceae</taxon>
        <taxon>Neofusicoccum</taxon>
    </lineage>
</organism>
<dbReference type="Proteomes" id="UP001165186">
    <property type="component" value="Unassembled WGS sequence"/>
</dbReference>
<keyword evidence="2" id="KW-1185">Reference proteome</keyword>
<reference evidence="1" key="1">
    <citation type="submission" date="2024-09" db="EMBL/GenBank/DDBJ databases">
        <title>Draft Genome Sequences of Neofusicoccum parvum.</title>
        <authorList>
            <person name="Ashida A."/>
            <person name="Camagna M."/>
            <person name="Tanaka A."/>
            <person name="Takemoto D."/>
        </authorList>
    </citation>
    <scope>NUCLEOTIDE SEQUENCE</scope>
    <source>
        <strain evidence="1">PPO83</strain>
    </source>
</reference>
<protein>
    <submittedName>
        <fullName evidence="1">Uncharacterized protein</fullName>
    </submittedName>
</protein>
<name>A0ACB5S3M7_9PEZI</name>
<dbReference type="EMBL" id="BSXG01000035">
    <property type="protein sequence ID" value="GME27281.1"/>
    <property type="molecule type" value="Genomic_DNA"/>
</dbReference>
<gene>
    <name evidence="1" type="primary">g11240</name>
    <name evidence="1" type="ORF">NpPPO83_00011240</name>
</gene>
<proteinExistence type="predicted"/>